<dbReference type="EMBL" id="JAUSXK010000001">
    <property type="protein sequence ID" value="MDQ0644068.1"/>
    <property type="molecule type" value="Genomic_DNA"/>
</dbReference>
<evidence type="ECO:0000313" key="2">
    <source>
        <dbReference type="EMBL" id="MDQ0644068.1"/>
    </source>
</evidence>
<accession>A0ABU0P9R3</accession>
<protein>
    <submittedName>
        <fullName evidence="2">WXG100 family type VII secretion target</fullName>
    </submittedName>
</protein>
<sequence length="152" mass="15846">MAHFVVSTPSLGFSAASMMNAAGMLDAQIQQAQSVVNAVAGGTWTGDAADAFVEEWNSFITSAGLTRMALLSIATRLHGAQATYETTESQIVTATRSARVSINQPGKDGELGTKDDEKLSVTLAESVGDSREDLTELVAEIKTFTDGGSADV</sequence>
<reference evidence="2 3" key="1">
    <citation type="submission" date="2023-07" db="EMBL/GenBank/DDBJ databases">
        <title>Comparative genomics of wheat-associated soil bacteria to identify genetic determinants of phenazine resistance.</title>
        <authorList>
            <person name="Mouncey N."/>
        </authorList>
    </citation>
    <scope>NUCLEOTIDE SEQUENCE [LARGE SCALE GENOMIC DNA]</scope>
    <source>
        <strain evidence="2 3">W2I7</strain>
    </source>
</reference>
<dbReference type="RefSeq" id="WP_307361393.1">
    <property type="nucleotide sequence ID" value="NZ_JAUSXK010000001.1"/>
</dbReference>
<dbReference type="Gene3D" id="1.10.287.1060">
    <property type="entry name" value="ESAT-6-like"/>
    <property type="match status" value="1"/>
</dbReference>
<dbReference type="SUPFAM" id="SSF140453">
    <property type="entry name" value="EsxAB dimer-like"/>
    <property type="match status" value="1"/>
</dbReference>
<feature type="chain" id="PRO_5045959995" evidence="1">
    <location>
        <begin position="22"/>
        <end position="152"/>
    </location>
</feature>
<keyword evidence="3" id="KW-1185">Reference proteome</keyword>
<name>A0ABU0P9R3_9MICO</name>
<evidence type="ECO:0000313" key="3">
    <source>
        <dbReference type="Proteomes" id="UP001239085"/>
    </source>
</evidence>
<dbReference type="InterPro" id="IPR010310">
    <property type="entry name" value="T7SS_ESAT-6-like"/>
</dbReference>
<gene>
    <name evidence="2" type="ORF">QFZ46_002228</name>
</gene>
<organism evidence="2 3">
    <name type="scientific">Microbacterium murale</name>
    <dbReference type="NCBI Taxonomy" id="1081040"/>
    <lineage>
        <taxon>Bacteria</taxon>
        <taxon>Bacillati</taxon>
        <taxon>Actinomycetota</taxon>
        <taxon>Actinomycetes</taxon>
        <taxon>Micrococcales</taxon>
        <taxon>Microbacteriaceae</taxon>
        <taxon>Microbacterium</taxon>
    </lineage>
</organism>
<keyword evidence="1" id="KW-0732">Signal</keyword>
<dbReference type="InterPro" id="IPR036689">
    <property type="entry name" value="ESAT-6-like_sf"/>
</dbReference>
<feature type="signal peptide" evidence="1">
    <location>
        <begin position="1"/>
        <end position="21"/>
    </location>
</feature>
<evidence type="ECO:0000256" key="1">
    <source>
        <dbReference type="SAM" id="SignalP"/>
    </source>
</evidence>
<dbReference type="Proteomes" id="UP001239085">
    <property type="component" value="Unassembled WGS sequence"/>
</dbReference>
<comment type="caution">
    <text evidence="2">The sequence shown here is derived from an EMBL/GenBank/DDBJ whole genome shotgun (WGS) entry which is preliminary data.</text>
</comment>
<proteinExistence type="predicted"/>
<dbReference type="Pfam" id="PF06013">
    <property type="entry name" value="WXG100"/>
    <property type="match status" value="1"/>
</dbReference>